<dbReference type="InterPro" id="IPR000504">
    <property type="entry name" value="RRM_dom"/>
</dbReference>
<comment type="function">
    <text evidence="8">PPIases accelerate the folding of proteins. It catalyzes the cis-trans isomerization of proline imidic peptide bonds in oligopeptides.</text>
</comment>
<evidence type="ECO:0000313" key="11">
    <source>
        <dbReference type="EMBL" id="ORC86389.1"/>
    </source>
</evidence>
<evidence type="ECO:0000256" key="8">
    <source>
        <dbReference type="RuleBase" id="RU365081"/>
    </source>
</evidence>
<dbReference type="Gene3D" id="3.30.70.330">
    <property type="match status" value="1"/>
</dbReference>
<keyword evidence="5 8" id="KW-0413">Isomerase</keyword>
<dbReference type="SUPFAM" id="SSF54928">
    <property type="entry name" value="RNA-binding domain, RBD"/>
    <property type="match status" value="1"/>
</dbReference>
<dbReference type="InterPro" id="IPR029000">
    <property type="entry name" value="Cyclophilin-like_dom_sf"/>
</dbReference>
<dbReference type="GO" id="GO:0003723">
    <property type="term" value="F:RNA binding"/>
    <property type="evidence" value="ECO:0007669"/>
    <property type="project" value="UniProtKB-UniRule"/>
</dbReference>
<dbReference type="OrthoDB" id="2083at2759"/>
<dbReference type="Proteomes" id="UP000192257">
    <property type="component" value="Unassembled WGS sequence"/>
</dbReference>
<keyword evidence="4 8" id="KW-0697">Rotamase</keyword>
<protein>
    <recommendedName>
        <fullName evidence="8">Peptidyl-prolyl cis-trans isomerase</fullName>
        <shortName evidence="8">PPIase</shortName>
        <ecNumber evidence="8">5.2.1.8</ecNumber>
    </recommendedName>
</protein>
<evidence type="ECO:0000256" key="3">
    <source>
        <dbReference type="ARBA" id="ARBA00022884"/>
    </source>
</evidence>
<dbReference type="InterPro" id="IPR002130">
    <property type="entry name" value="Cyclophilin-type_PPIase_dom"/>
</dbReference>
<dbReference type="PANTHER" id="PTHR45843">
    <property type="entry name" value="PEPTIDYL-PROLYL CIS-TRANS ISOMERASE-LIKE 4"/>
    <property type="match status" value="1"/>
</dbReference>
<reference evidence="11 12" key="1">
    <citation type="submission" date="2017-03" db="EMBL/GenBank/DDBJ databases">
        <title>An alternative strategy for trypanosome survival in the mammalian bloodstream revealed through genome and transcriptome analysis of the ubiquitous bovine parasite Trypanosoma (Megatrypanum) theileri.</title>
        <authorList>
            <person name="Kelly S."/>
            <person name="Ivens A."/>
            <person name="Mott A."/>
            <person name="O'Neill E."/>
            <person name="Emms D."/>
            <person name="Macleod O."/>
            <person name="Voorheis P."/>
            <person name="Matthews J."/>
            <person name="Matthews K."/>
            <person name="Carrington M."/>
        </authorList>
    </citation>
    <scope>NUCLEOTIDE SEQUENCE [LARGE SCALE GENOMIC DNA]</scope>
    <source>
        <strain evidence="11">Edinburgh</strain>
    </source>
</reference>
<comment type="caution">
    <text evidence="11">The sequence shown here is derived from an EMBL/GenBank/DDBJ whole genome shotgun (WGS) entry which is preliminary data.</text>
</comment>
<evidence type="ECO:0000256" key="5">
    <source>
        <dbReference type="ARBA" id="ARBA00023235"/>
    </source>
</evidence>
<gene>
    <name evidence="11" type="ORF">TM35_000281050</name>
</gene>
<evidence type="ECO:0000256" key="6">
    <source>
        <dbReference type="ARBA" id="ARBA00023242"/>
    </source>
</evidence>
<dbReference type="InterPro" id="IPR035542">
    <property type="entry name" value="CRIP"/>
</dbReference>
<keyword evidence="6 8" id="KW-0539">Nucleus</keyword>
<dbReference type="STRING" id="67003.A0A1X0NQD0"/>
<comment type="subcellular location">
    <subcellularLocation>
        <location evidence="2 8">Nucleus</location>
    </subcellularLocation>
</comment>
<evidence type="ECO:0000259" key="10">
    <source>
        <dbReference type="PROSITE" id="PS50102"/>
    </source>
</evidence>
<dbReference type="InterPro" id="IPR012677">
    <property type="entry name" value="Nucleotide-bd_a/b_plait_sf"/>
</dbReference>
<dbReference type="GO" id="GO:0005634">
    <property type="term" value="C:nucleus"/>
    <property type="evidence" value="ECO:0007669"/>
    <property type="project" value="UniProtKB-SubCell"/>
</dbReference>
<evidence type="ECO:0000256" key="2">
    <source>
        <dbReference type="ARBA" id="ARBA00004123"/>
    </source>
</evidence>
<dbReference type="AlphaFoldDB" id="A0A1X0NQD0"/>
<dbReference type="RefSeq" id="XP_028880455.1">
    <property type="nucleotide sequence ID" value="XM_029028136.1"/>
</dbReference>
<dbReference type="Pfam" id="PF00076">
    <property type="entry name" value="RRM_1"/>
    <property type="match status" value="1"/>
</dbReference>
<evidence type="ECO:0000256" key="7">
    <source>
        <dbReference type="PROSITE-ProRule" id="PRU00176"/>
    </source>
</evidence>
<dbReference type="VEuPathDB" id="TriTrypDB:TM35_000281050"/>
<keyword evidence="3 7" id="KW-0694">RNA-binding</keyword>
<proteinExistence type="inferred from homology"/>
<dbReference type="GO" id="GO:0003755">
    <property type="term" value="F:peptidyl-prolyl cis-trans isomerase activity"/>
    <property type="evidence" value="ECO:0007669"/>
    <property type="project" value="UniProtKB-UniRule"/>
</dbReference>
<dbReference type="Pfam" id="PF00160">
    <property type="entry name" value="Pro_isomerase"/>
    <property type="match status" value="1"/>
</dbReference>
<name>A0A1X0NQD0_9TRYP</name>
<evidence type="ECO:0000256" key="9">
    <source>
        <dbReference type="SAM" id="MobiDB-lite"/>
    </source>
</evidence>
<feature type="domain" description="RRM" evidence="10">
    <location>
        <begin position="401"/>
        <end position="479"/>
    </location>
</feature>
<dbReference type="GeneID" id="39987916"/>
<dbReference type="SMART" id="SM00360">
    <property type="entry name" value="RRM"/>
    <property type="match status" value="1"/>
</dbReference>
<evidence type="ECO:0000313" key="12">
    <source>
        <dbReference type="Proteomes" id="UP000192257"/>
    </source>
</evidence>
<organism evidence="11 12">
    <name type="scientific">Trypanosoma theileri</name>
    <dbReference type="NCBI Taxonomy" id="67003"/>
    <lineage>
        <taxon>Eukaryota</taxon>
        <taxon>Discoba</taxon>
        <taxon>Euglenozoa</taxon>
        <taxon>Kinetoplastea</taxon>
        <taxon>Metakinetoplastina</taxon>
        <taxon>Trypanosomatida</taxon>
        <taxon>Trypanosomatidae</taxon>
        <taxon>Trypanosoma</taxon>
    </lineage>
</organism>
<dbReference type="PROSITE" id="PS50102">
    <property type="entry name" value="RRM"/>
    <property type="match status" value="1"/>
</dbReference>
<dbReference type="EC" id="5.2.1.8" evidence="8"/>
<comment type="similarity">
    <text evidence="8">Belongs to the cyclophilin-type PPIase family. PPIL4 subfamily.</text>
</comment>
<keyword evidence="12" id="KW-1185">Reference proteome</keyword>
<dbReference type="SUPFAM" id="SSF50891">
    <property type="entry name" value="Cyclophilin-like"/>
    <property type="match status" value="1"/>
</dbReference>
<feature type="compositionally biased region" description="Polar residues" evidence="9">
    <location>
        <begin position="82"/>
        <end position="96"/>
    </location>
</feature>
<evidence type="ECO:0000256" key="4">
    <source>
        <dbReference type="ARBA" id="ARBA00023110"/>
    </source>
</evidence>
<dbReference type="InterPro" id="IPR035979">
    <property type="entry name" value="RBD_domain_sf"/>
</dbReference>
<sequence>MSNTAKKIHRPLITSAILIETSIGSFIVDLYGVDCPAATAEVVNLCRSKYFNGCIAAEVVPDNIILFSHPVELLQRETFSSLASKESSQTPGTCKLTSTTSNTNTSTSMDELMFKEWESMRMRTARLRQQQGSLSVEYVHHSQLDAVGSIRQRGLLLVEVPQLSTGESNSSNNNNRMSRLVLTLSNRHLEYFENRFMVVGEVREGIRVIEKMRAAPHGRISSAAAASSSVVGVASTRPTRLVRIKHTTVLSTPGTEVFTDLHSTTAELTGDAKTMSYAFTKTGCFRYWASKEQVQAANRRLVSLIQKSLTSTCTDSSFILSPQNSGTPETEENNTIISVEYNPHFHGDFLSSDDEGDVNKSRSVTAVRDAWQQERLNETRTLVLGLLDGVPDAADLRPPANVLFVCRLNPRTTAAGLASCFAQCGAVRTVDMPRDVNSGRTLGYAFVEFESETACHTARQRMDRALVDDHRIHVDYSQSVSKLWAQRQREARKRQRE</sequence>
<evidence type="ECO:0000256" key="1">
    <source>
        <dbReference type="ARBA" id="ARBA00000971"/>
    </source>
</evidence>
<dbReference type="PANTHER" id="PTHR45843:SF1">
    <property type="entry name" value="PEPTIDYL-PROLYL CIS-TRANS ISOMERASE-LIKE 4"/>
    <property type="match status" value="1"/>
</dbReference>
<dbReference type="Gene3D" id="2.40.100.10">
    <property type="entry name" value="Cyclophilin-like"/>
    <property type="match status" value="1"/>
</dbReference>
<accession>A0A1X0NQD0</accession>
<comment type="catalytic activity">
    <reaction evidence="1 8">
        <text>[protein]-peptidylproline (omega=180) = [protein]-peptidylproline (omega=0)</text>
        <dbReference type="Rhea" id="RHEA:16237"/>
        <dbReference type="Rhea" id="RHEA-COMP:10747"/>
        <dbReference type="Rhea" id="RHEA-COMP:10748"/>
        <dbReference type="ChEBI" id="CHEBI:83833"/>
        <dbReference type="ChEBI" id="CHEBI:83834"/>
        <dbReference type="EC" id="5.2.1.8"/>
    </reaction>
</comment>
<feature type="region of interest" description="Disordered" evidence="9">
    <location>
        <begin position="82"/>
        <end position="105"/>
    </location>
</feature>
<dbReference type="EMBL" id="NBCO01000028">
    <property type="protein sequence ID" value="ORC86389.1"/>
    <property type="molecule type" value="Genomic_DNA"/>
</dbReference>